<name>A0A955L2L1_9BACT</name>
<evidence type="ECO:0000313" key="1">
    <source>
        <dbReference type="EMBL" id="MCA9381772.1"/>
    </source>
</evidence>
<reference evidence="1" key="1">
    <citation type="submission" date="2020-04" db="EMBL/GenBank/DDBJ databases">
        <authorList>
            <person name="Zhang T."/>
        </authorList>
    </citation>
    <scope>NUCLEOTIDE SEQUENCE</scope>
    <source>
        <strain evidence="1">HKST-UBA13</strain>
    </source>
</reference>
<accession>A0A955L2L1</accession>
<proteinExistence type="predicted"/>
<sequence>MKASELKKDGNFSGRINKEVLAMLKKHDISVQKIVDNFLDELEINIDSARDFDNAIKNISKKLNNKT</sequence>
<protein>
    <submittedName>
        <fullName evidence="1">Uncharacterized protein</fullName>
    </submittedName>
</protein>
<reference evidence="1" key="2">
    <citation type="journal article" date="2021" name="Microbiome">
        <title>Successional dynamics and alternative stable states in a saline activated sludge microbial community over 9 years.</title>
        <authorList>
            <person name="Wang Y."/>
            <person name="Ye J."/>
            <person name="Ju F."/>
            <person name="Liu L."/>
            <person name="Boyd J.A."/>
            <person name="Deng Y."/>
            <person name="Parks D.H."/>
            <person name="Jiang X."/>
            <person name="Yin X."/>
            <person name="Woodcroft B.J."/>
            <person name="Tyson G.W."/>
            <person name="Hugenholtz P."/>
            <person name="Polz M.F."/>
            <person name="Zhang T."/>
        </authorList>
    </citation>
    <scope>NUCLEOTIDE SEQUENCE</scope>
    <source>
        <strain evidence="1">HKST-UBA13</strain>
    </source>
</reference>
<evidence type="ECO:0000313" key="2">
    <source>
        <dbReference type="Proteomes" id="UP000775877"/>
    </source>
</evidence>
<dbReference type="AlphaFoldDB" id="A0A955L2L1"/>
<comment type="caution">
    <text evidence="1">The sequence shown here is derived from an EMBL/GenBank/DDBJ whole genome shotgun (WGS) entry which is preliminary data.</text>
</comment>
<organism evidence="1 2">
    <name type="scientific">Candidatus Dojkabacteria bacterium</name>
    <dbReference type="NCBI Taxonomy" id="2099670"/>
    <lineage>
        <taxon>Bacteria</taxon>
        <taxon>Candidatus Dojkabacteria</taxon>
    </lineage>
</organism>
<dbReference type="Proteomes" id="UP000775877">
    <property type="component" value="Unassembled WGS sequence"/>
</dbReference>
<dbReference type="EMBL" id="JAGQLJ010000182">
    <property type="protein sequence ID" value="MCA9381772.1"/>
    <property type="molecule type" value="Genomic_DNA"/>
</dbReference>
<gene>
    <name evidence="1" type="ORF">KC678_05890</name>
</gene>